<feature type="region of interest" description="Disordered" evidence="1">
    <location>
        <begin position="116"/>
        <end position="140"/>
    </location>
</feature>
<dbReference type="CDD" id="cd07765">
    <property type="entry name" value="KRAB_A-box"/>
    <property type="match status" value="1"/>
</dbReference>
<dbReference type="PROSITE" id="PS50835">
    <property type="entry name" value="IG_LIKE"/>
    <property type="match status" value="1"/>
</dbReference>
<organism evidence="4 5">
    <name type="scientific">Pleurodeles waltl</name>
    <name type="common">Iberian ribbed newt</name>
    <dbReference type="NCBI Taxonomy" id="8319"/>
    <lineage>
        <taxon>Eukaryota</taxon>
        <taxon>Metazoa</taxon>
        <taxon>Chordata</taxon>
        <taxon>Craniata</taxon>
        <taxon>Vertebrata</taxon>
        <taxon>Euteleostomi</taxon>
        <taxon>Amphibia</taxon>
        <taxon>Batrachia</taxon>
        <taxon>Caudata</taxon>
        <taxon>Salamandroidea</taxon>
        <taxon>Salamandridae</taxon>
        <taxon>Pleurodelinae</taxon>
        <taxon>Pleurodeles</taxon>
    </lineage>
</organism>
<dbReference type="GO" id="GO:0006355">
    <property type="term" value="P:regulation of DNA-templated transcription"/>
    <property type="evidence" value="ECO:0007669"/>
    <property type="project" value="InterPro"/>
</dbReference>
<evidence type="ECO:0000256" key="1">
    <source>
        <dbReference type="SAM" id="MobiDB-lite"/>
    </source>
</evidence>
<dbReference type="InterPro" id="IPR007110">
    <property type="entry name" value="Ig-like_dom"/>
</dbReference>
<dbReference type="PANTHER" id="PTHR23232">
    <property type="entry name" value="KRAB DOMAIN C2H2 ZINC FINGER"/>
    <property type="match status" value="1"/>
</dbReference>
<evidence type="ECO:0000259" key="3">
    <source>
        <dbReference type="PROSITE" id="PS50835"/>
    </source>
</evidence>
<dbReference type="InterPro" id="IPR001909">
    <property type="entry name" value="KRAB"/>
</dbReference>
<dbReference type="InterPro" id="IPR036051">
    <property type="entry name" value="KRAB_dom_sf"/>
</dbReference>
<feature type="compositionally biased region" description="Polar residues" evidence="1">
    <location>
        <begin position="131"/>
        <end position="140"/>
    </location>
</feature>
<dbReference type="PROSITE" id="PS50805">
    <property type="entry name" value="KRAB"/>
    <property type="match status" value="1"/>
</dbReference>
<dbReference type="AlphaFoldDB" id="A0AAV7VWR1"/>
<keyword evidence="5" id="KW-1185">Reference proteome</keyword>
<dbReference type="Gene3D" id="6.10.140.140">
    <property type="match status" value="1"/>
</dbReference>
<reference evidence="4" key="1">
    <citation type="journal article" date="2022" name="bioRxiv">
        <title>Sequencing and chromosome-scale assembly of the giantPleurodeles waltlgenome.</title>
        <authorList>
            <person name="Brown T."/>
            <person name="Elewa A."/>
            <person name="Iarovenko S."/>
            <person name="Subramanian E."/>
            <person name="Araus A.J."/>
            <person name="Petzold A."/>
            <person name="Susuki M."/>
            <person name="Suzuki K.-i.T."/>
            <person name="Hayashi T."/>
            <person name="Toyoda A."/>
            <person name="Oliveira C."/>
            <person name="Osipova E."/>
            <person name="Leigh N.D."/>
            <person name="Simon A."/>
            <person name="Yun M.H."/>
        </authorList>
    </citation>
    <scope>NUCLEOTIDE SEQUENCE</scope>
    <source>
        <strain evidence="4">20211129_DDA</strain>
        <tissue evidence="4">Liver</tissue>
    </source>
</reference>
<evidence type="ECO:0008006" key="6">
    <source>
        <dbReference type="Google" id="ProtNLM"/>
    </source>
</evidence>
<accession>A0AAV7VWR1</accession>
<feature type="domain" description="KRAB" evidence="2">
    <location>
        <begin position="58"/>
        <end position="166"/>
    </location>
</feature>
<dbReference type="InterPro" id="IPR050169">
    <property type="entry name" value="Krueppel_C2H2_ZnF"/>
</dbReference>
<proteinExistence type="predicted"/>
<dbReference type="PANTHER" id="PTHR23232:SF152">
    <property type="entry name" value="ZINC FINGER PROTEIN 182"/>
    <property type="match status" value="1"/>
</dbReference>
<evidence type="ECO:0000313" key="5">
    <source>
        <dbReference type="Proteomes" id="UP001066276"/>
    </source>
</evidence>
<feature type="domain" description="Ig-like" evidence="3">
    <location>
        <begin position="180"/>
        <end position="225"/>
    </location>
</feature>
<dbReference type="SMART" id="SM00349">
    <property type="entry name" value="KRAB"/>
    <property type="match status" value="1"/>
</dbReference>
<dbReference type="SUPFAM" id="SSF109640">
    <property type="entry name" value="KRAB domain (Kruppel-associated box)"/>
    <property type="match status" value="1"/>
</dbReference>
<evidence type="ECO:0000259" key="2">
    <source>
        <dbReference type="PROSITE" id="PS50805"/>
    </source>
</evidence>
<gene>
    <name evidence="4" type="ORF">NDU88_000211</name>
</gene>
<dbReference type="Pfam" id="PF01352">
    <property type="entry name" value="KRAB"/>
    <property type="match status" value="1"/>
</dbReference>
<protein>
    <recommendedName>
        <fullName evidence="6">KRAB domain-containing protein</fullName>
    </recommendedName>
</protein>
<evidence type="ECO:0000313" key="4">
    <source>
        <dbReference type="EMBL" id="KAJ1204773.1"/>
    </source>
</evidence>
<sequence length="451" mass="50826">MGPTLRTCTRPGDTRKRGALYVKCELILNRFLDPVCASSNCYHGCGRMSLRDSETMPVTFQDVASCFSDEEWKLLHEWQKELYKNVMNEIHQALIALGPVIATSVFSLRAKEKDDLCSVSNPDSKRRRSDNNSPSCQITNPDTLVRVNISEEADIWDPQETARRTDIEEVASYGYPPIHPDVLLQMQQEEEMDSRDWSGSEGSDVLVCPTKGFQAPSADVSWRKEDKSNAFLMRPPGSKGKRSTMPSSGNEVISFIIKDEQQAYSLANRNVENREVINISSAGDPVFTIRNKPEDEIHFQEEQDLEVKSAGERISHRNLNNEDFMNTTGKMKARKASEKAKGMIFQNSIRGANIRKWPPNREEFEGEMNPEDESGFSKSSNSKLNQEILEVELSDTFTKGEINRNITACPPRYCGDIVSCGSLAIIVRGIFRTQRIVEVSLVFYGWVGTGL</sequence>
<dbReference type="Proteomes" id="UP001066276">
    <property type="component" value="Chromosome 1_2"/>
</dbReference>
<dbReference type="EMBL" id="JANPWB010000002">
    <property type="protein sequence ID" value="KAJ1204773.1"/>
    <property type="molecule type" value="Genomic_DNA"/>
</dbReference>
<comment type="caution">
    <text evidence="4">The sequence shown here is derived from an EMBL/GenBank/DDBJ whole genome shotgun (WGS) entry which is preliminary data.</text>
</comment>
<name>A0AAV7VWR1_PLEWA</name>